<proteinExistence type="predicted"/>
<sequence>MKVKGIHMGIHTIELYTGNLKYHQIQKVIDQLVDQKSIQQIFSDSYSIDRYLNSTYLVDQGIRMRLHQSHDKSNGISFAVNPSTLLAEAYQPLTLYQPTMENVRKLQERLADIFEEIHLSDHGKPILIPEELSLSRMDLTADLHLSKSADIPSLIRLFRKSMIPRHYKRFELEGKKDYSFEFATNEISFKIYDKIYELTQNGRCPKKYAGRKILRLEVSLKREAFLSKLKMKRKDDLYTMLRAGYESAALIIQEFIEKLFPSQGVHLPYPVAEQQIRKSKLDADTKEHMLFLLKKTSRGAGLDTAAQKWKTHYNIVDARKFHSLIRKFDELQVNPITLTTWETKGIPCVRTWFSPECM</sequence>
<gene>
    <name evidence="1" type="ORF">H9714_05600</name>
</gene>
<reference evidence="1" key="2">
    <citation type="submission" date="2021-04" db="EMBL/GenBank/DDBJ databases">
        <authorList>
            <person name="Gilroy R."/>
        </authorList>
    </citation>
    <scope>NUCLEOTIDE SEQUENCE</scope>
    <source>
        <strain evidence="1">CHK189-11263</strain>
    </source>
</reference>
<dbReference type="EMBL" id="DWYC01000053">
    <property type="protein sequence ID" value="HJB57006.1"/>
    <property type="molecule type" value="Genomic_DNA"/>
</dbReference>
<evidence type="ECO:0000313" key="1">
    <source>
        <dbReference type="EMBL" id="HJB57006.1"/>
    </source>
</evidence>
<protein>
    <submittedName>
        <fullName evidence="1">Uncharacterized protein</fullName>
    </submittedName>
</protein>
<reference evidence="1" key="1">
    <citation type="journal article" date="2021" name="PeerJ">
        <title>Extensive microbial diversity within the chicken gut microbiome revealed by metagenomics and culture.</title>
        <authorList>
            <person name="Gilroy R."/>
            <person name="Ravi A."/>
            <person name="Getino M."/>
            <person name="Pursley I."/>
            <person name="Horton D.L."/>
            <person name="Alikhan N.F."/>
            <person name="Baker D."/>
            <person name="Gharbi K."/>
            <person name="Hall N."/>
            <person name="Watson M."/>
            <person name="Adriaenssens E.M."/>
            <person name="Foster-Nyarko E."/>
            <person name="Jarju S."/>
            <person name="Secka A."/>
            <person name="Antonio M."/>
            <person name="Oren A."/>
            <person name="Chaudhuri R.R."/>
            <person name="La Ragione R."/>
            <person name="Hildebrand F."/>
            <person name="Pallen M.J."/>
        </authorList>
    </citation>
    <scope>NUCLEOTIDE SEQUENCE</scope>
    <source>
        <strain evidence="1">CHK189-11263</strain>
    </source>
</reference>
<organism evidence="1 2">
    <name type="scientific">Candidatus Flavonifractor intestinipullorum</name>
    <dbReference type="NCBI Taxonomy" id="2838587"/>
    <lineage>
        <taxon>Bacteria</taxon>
        <taxon>Bacillati</taxon>
        <taxon>Bacillota</taxon>
        <taxon>Clostridia</taxon>
        <taxon>Eubacteriales</taxon>
        <taxon>Oscillospiraceae</taxon>
        <taxon>Flavonifractor</taxon>
    </lineage>
</organism>
<comment type="caution">
    <text evidence="1">The sequence shown here is derived from an EMBL/GenBank/DDBJ whole genome shotgun (WGS) entry which is preliminary data.</text>
</comment>
<dbReference type="Proteomes" id="UP000824208">
    <property type="component" value="Unassembled WGS sequence"/>
</dbReference>
<evidence type="ECO:0000313" key="2">
    <source>
        <dbReference type="Proteomes" id="UP000824208"/>
    </source>
</evidence>
<accession>A0A9D2MA65</accession>
<name>A0A9D2MA65_9FIRM</name>
<dbReference type="AlphaFoldDB" id="A0A9D2MA65"/>